<reference evidence="3" key="2">
    <citation type="submission" date="2021-04" db="EMBL/GenBank/DDBJ databases">
        <authorList>
            <person name="Gilroy R."/>
        </authorList>
    </citation>
    <scope>NUCLEOTIDE SEQUENCE</scope>
    <source>
        <strain evidence="3">687</strain>
    </source>
</reference>
<feature type="domain" description="DUF362" evidence="2">
    <location>
        <begin position="67"/>
        <end position="295"/>
    </location>
</feature>
<dbReference type="InterPro" id="IPR007160">
    <property type="entry name" value="DUF362"/>
</dbReference>
<evidence type="ECO:0000313" key="4">
    <source>
        <dbReference type="Proteomes" id="UP000824150"/>
    </source>
</evidence>
<feature type="chain" id="PRO_5039639357" evidence="1">
    <location>
        <begin position="22"/>
        <end position="339"/>
    </location>
</feature>
<dbReference type="Proteomes" id="UP000824150">
    <property type="component" value="Unassembled WGS sequence"/>
</dbReference>
<feature type="signal peptide" evidence="1">
    <location>
        <begin position="1"/>
        <end position="21"/>
    </location>
</feature>
<proteinExistence type="predicted"/>
<comment type="caution">
    <text evidence="3">The sequence shown here is derived from an EMBL/GenBank/DDBJ whole genome shotgun (WGS) entry which is preliminary data.</text>
</comment>
<keyword evidence="1" id="KW-0732">Signal</keyword>
<reference evidence="3" key="1">
    <citation type="journal article" date="2021" name="PeerJ">
        <title>Extensive microbial diversity within the chicken gut microbiome revealed by metagenomics and culture.</title>
        <authorList>
            <person name="Gilroy R."/>
            <person name="Ravi A."/>
            <person name="Getino M."/>
            <person name="Pursley I."/>
            <person name="Horton D.L."/>
            <person name="Alikhan N.F."/>
            <person name="Baker D."/>
            <person name="Gharbi K."/>
            <person name="Hall N."/>
            <person name="Watson M."/>
            <person name="Adriaenssens E.M."/>
            <person name="Foster-Nyarko E."/>
            <person name="Jarju S."/>
            <person name="Secka A."/>
            <person name="Antonio M."/>
            <person name="Oren A."/>
            <person name="Chaudhuri R.R."/>
            <person name="La Ragione R."/>
            <person name="Hildebrand F."/>
            <person name="Pallen M.J."/>
        </authorList>
    </citation>
    <scope>NUCLEOTIDE SEQUENCE</scope>
    <source>
        <strain evidence="3">687</strain>
    </source>
</reference>
<evidence type="ECO:0000256" key="1">
    <source>
        <dbReference type="SAM" id="SignalP"/>
    </source>
</evidence>
<dbReference type="AlphaFoldDB" id="A0A9E2NS79"/>
<sequence length="339" mass="35989">MKRSLSLVCAVACLFAGSALAADIDMSKLAHRVTDSAAPQVFFTKDISPDGLMAAFAALEQDLPGKVAVKLSTGEAGNNHYLQPALIKDLVTKVNGTIVECNTAYGGSRASTAAHRQVISDHGFDAIAPVDIMDEDGEMEIPVPNGEYMQSDLVGKNLANYDSMLVLTHFKGHAMGGFGGALKNISIGVASATGKARIHAGGSTDENIFFDHSIAGGRYLDNSTDEHLQFIKSMAEAASAVHHYFGDGERILYISVMNNLSVDCDCDGNPNAPDMHDIGILASHDPVALDQACVDLVYAAPDGQSLIERMESRRGPEILPHGQKIGLGQMAYQLVSLDK</sequence>
<dbReference type="Gene3D" id="3.40.50.11440">
    <property type="match status" value="1"/>
</dbReference>
<protein>
    <submittedName>
        <fullName evidence="3">DUF362 domain-containing protein</fullName>
    </submittedName>
</protein>
<accession>A0A9E2NS79</accession>
<evidence type="ECO:0000313" key="3">
    <source>
        <dbReference type="EMBL" id="MBU3826908.1"/>
    </source>
</evidence>
<dbReference type="EMBL" id="JAHLFG010000059">
    <property type="protein sequence ID" value="MBU3826908.1"/>
    <property type="molecule type" value="Genomic_DNA"/>
</dbReference>
<name>A0A9E2NS79_9GAMM</name>
<dbReference type="Pfam" id="PF04015">
    <property type="entry name" value="DUF362"/>
    <property type="match status" value="1"/>
</dbReference>
<evidence type="ECO:0000259" key="2">
    <source>
        <dbReference type="Pfam" id="PF04015"/>
    </source>
</evidence>
<gene>
    <name evidence="3" type="ORF">IAA31_05405</name>
</gene>
<organism evidence="3 4">
    <name type="scientific">Candidatus Anaerobiospirillum merdipullorum</name>
    <dbReference type="NCBI Taxonomy" id="2838450"/>
    <lineage>
        <taxon>Bacteria</taxon>
        <taxon>Pseudomonadati</taxon>
        <taxon>Pseudomonadota</taxon>
        <taxon>Gammaproteobacteria</taxon>
        <taxon>Aeromonadales</taxon>
        <taxon>Succinivibrionaceae</taxon>
        <taxon>Anaerobiospirillum</taxon>
    </lineage>
</organism>